<protein>
    <recommendedName>
        <fullName evidence="3">LAGLIDADG homing endonuclease</fullName>
    </recommendedName>
</protein>
<accession>A0AAV1RPH8</accession>
<keyword evidence="2" id="KW-1185">Reference proteome</keyword>
<gene>
    <name evidence="1" type="ORF">DCAF_LOCUS13210</name>
</gene>
<name>A0AAV1RPH8_9ROSI</name>
<sequence>MLWILVSSGVNHVPVPVPVPSEEWSFKGSKVPSSVLPSNFEKIIEWQTGNVASGGICLVKSENNSGSVKLVTGQLKSIIELGLLSYGQINTEFNSNHNKQQKQITFLSKIDSYRKFCRECGTYS</sequence>
<evidence type="ECO:0000313" key="1">
    <source>
        <dbReference type="EMBL" id="CAK7338167.1"/>
    </source>
</evidence>
<evidence type="ECO:0000313" key="2">
    <source>
        <dbReference type="Proteomes" id="UP001314170"/>
    </source>
</evidence>
<reference evidence="1 2" key="1">
    <citation type="submission" date="2024-01" db="EMBL/GenBank/DDBJ databases">
        <authorList>
            <person name="Waweru B."/>
        </authorList>
    </citation>
    <scope>NUCLEOTIDE SEQUENCE [LARGE SCALE GENOMIC DNA]</scope>
</reference>
<dbReference type="EMBL" id="CAWUPB010001111">
    <property type="protein sequence ID" value="CAK7338167.1"/>
    <property type="molecule type" value="Genomic_DNA"/>
</dbReference>
<evidence type="ECO:0008006" key="3">
    <source>
        <dbReference type="Google" id="ProtNLM"/>
    </source>
</evidence>
<organism evidence="1 2">
    <name type="scientific">Dovyalis caffra</name>
    <dbReference type="NCBI Taxonomy" id="77055"/>
    <lineage>
        <taxon>Eukaryota</taxon>
        <taxon>Viridiplantae</taxon>
        <taxon>Streptophyta</taxon>
        <taxon>Embryophyta</taxon>
        <taxon>Tracheophyta</taxon>
        <taxon>Spermatophyta</taxon>
        <taxon>Magnoliopsida</taxon>
        <taxon>eudicotyledons</taxon>
        <taxon>Gunneridae</taxon>
        <taxon>Pentapetalae</taxon>
        <taxon>rosids</taxon>
        <taxon>fabids</taxon>
        <taxon>Malpighiales</taxon>
        <taxon>Salicaceae</taxon>
        <taxon>Flacourtieae</taxon>
        <taxon>Dovyalis</taxon>
    </lineage>
</organism>
<proteinExistence type="predicted"/>
<dbReference type="Proteomes" id="UP001314170">
    <property type="component" value="Unassembled WGS sequence"/>
</dbReference>
<comment type="caution">
    <text evidence="1">The sequence shown here is derived from an EMBL/GenBank/DDBJ whole genome shotgun (WGS) entry which is preliminary data.</text>
</comment>
<dbReference type="AlphaFoldDB" id="A0AAV1RPH8"/>